<gene>
    <name evidence="1" type="ORF">CYCCA115_LOCUS9419</name>
</gene>
<reference evidence="1" key="1">
    <citation type="submission" date="2023-08" db="EMBL/GenBank/DDBJ databases">
        <authorList>
            <person name="Audoor S."/>
            <person name="Bilcke G."/>
        </authorList>
    </citation>
    <scope>NUCLEOTIDE SEQUENCE</scope>
</reference>
<proteinExistence type="predicted"/>
<dbReference type="EMBL" id="CAKOGP040001335">
    <property type="protein sequence ID" value="CAJ1945275.1"/>
    <property type="molecule type" value="Genomic_DNA"/>
</dbReference>
<keyword evidence="2" id="KW-1185">Reference proteome</keyword>
<protein>
    <submittedName>
        <fullName evidence="1">Uncharacterized protein</fullName>
    </submittedName>
</protein>
<organism evidence="1 2">
    <name type="scientific">Cylindrotheca closterium</name>
    <dbReference type="NCBI Taxonomy" id="2856"/>
    <lineage>
        <taxon>Eukaryota</taxon>
        <taxon>Sar</taxon>
        <taxon>Stramenopiles</taxon>
        <taxon>Ochrophyta</taxon>
        <taxon>Bacillariophyta</taxon>
        <taxon>Bacillariophyceae</taxon>
        <taxon>Bacillariophycidae</taxon>
        <taxon>Bacillariales</taxon>
        <taxon>Bacillariaceae</taxon>
        <taxon>Cylindrotheca</taxon>
    </lineage>
</organism>
<name>A0AAD2CTQ2_9STRA</name>
<evidence type="ECO:0000313" key="1">
    <source>
        <dbReference type="EMBL" id="CAJ1945275.1"/>
    </source>
</evidence>
<dbReference type="Proteomes" id="UP001295423">
    <property type="component" value="Unassembled WGS sequence"/>
</dbReference>
<comment type="caution">
    <text evidence="1">The sequence shown here is derived from an EMBL/GenBank/DDBJ whole genome shotgun (WGS) entry which is preliminary data.</text>
</comment>
<dbReference type="AlphaFoldDB" id="A0AAD2CTQ2"/>
<sequence length="342" mass="39476">MNCTPIDHSRSSSTFRCPHRQDSWISSMYANTMIRMYQGTERDLFTQCIGLPIPMNDSSPEVCWPRLIILASWPTSGSTLIRNLLQTMTIPMEIAMHEYEERDQLLYSIEKGMGNRSLQIFGSVKRPVALPLLGRALIFKSHTGSETNGSIGQEENAHQIQQARRLGRLHGIIRLARNPGDHILRNRFRWGDPTCYRMGDDCFFEKAGSFCKDMVDEAHNYNAFHDFWWDTVFHDENDFPQIIAHQEDFTSVVHASETVVKLLKFTNSLVREMDYRQFITQSRVNDMLGRIKEPTYEHGTLLTRICGKETSRLVHSITSDASDKLGYRFNHKAATWKLARPQ</sequence>
<accession>A0AAD2CTQ2</accession>
<evidence type="ECO:0000313" key="2">
    <source>
        <dbReference type="Proteomes" id="UP001295423"/>
    </source>
</evidence>